<dbReference type="Proteomes" id="UP001596174">
    <property type="component" value="Unassembled WGS sequence"/>
</dbReference>
<reference evidence="2" key="1">
    <citation type="journal article" date="2019" name="Int. J. Syst. Evol. Microbiol.">
        <title>The Global Catalogue of Microorganisms (GCM) 10K type strain sequencing project: providing services to taxonomists for standard genome sequencing and annotation.</title>
        <authorList>
            <consortium name="The Broad Institute Genomics Platform"/>
            <consortium name="The Broad Institute Genome Sequencing Center for Infectious Disease"/>
            <person name="Wu L."/>
            <person name="Ma J."/>
        </authorList>
    </citation>
    <scope>NUCLEOTIDE SEQUENCE [LARGE SCALE GENOMIC DNA]</scope>
    <source>
        <strain evidence="2">JCM 4816</strain>
    </source>
</reference>
<proteinExistence type="predicted"/>
<organism evidence="1 2">
    <name type="scientific">Streptacidiphilus monticola</name>
    <dbReference type="NCBI Taxonomy" id="2161674"/>
    <lineage>
        <taxon>Bacteria</taxon>
        <taxon>Bacillati</taxon>
        <taxon>Actinomycetota</taxon>
        <taxon>Actinomycetes</taxon>
        <taxon>Kitasatosporales</taxon>
        <taxon>Streptomycetaceae</taxon>
        <taxon>Streptacidiphilus</taxon>
    </lineage>
</organism>
<gene>
    <name evidence="1" type="ORF">ACFP3V_12795</name>
</gene>
<dbReference type="RefSeq" id="WP_380583093.1">
    <property type="nucleotide sequence ID" value="NZ_JBHSQJ010000049.1"/>
</dbReference>
<protein>
    <submittedName>
        <fullName evidence="1">Uncharacterized protein</fullName>
    </submittedName>
</protein>
<keyword evidence="2" id="KW-1185">Reference proteome</keyword>
<evidence type="ECO:0000313" key="1">
    <source>
        <dbReference type="EMBL" id="MFC5908089.1"/>
    </source>
</evidence>
<accession>A0ABW1G381</accession>
<evidence type="ECO:0000313" key="2">
    <source>
        <dbReference type="Proteomes" id="UP001596174"/>
    </source>
</evidence>
<comment type="caution">
    <text evidence="1">The sequence shown here is derived from an EMBL/GenBank/DDBJ whole genome shotgun (WGS) entry which is preliminary data.</text>
</comment>
<dbReference type="EMBL" id="JBHSQJ010000049">
    <property type="protein sequence ID" value="MFC5908089.1"/>
    <property type="molecule type" value="Genomic_DNA"/>
</dbReference>
<name>A0ABW1G381_9ACTN</name>
<sequence>MKHFIGPHRAATPAEFMELALGTPLDLWLGTEDESDDERAARLDAARDILADDPDLTDRLIAKAADAFRFHPADVLRIVAVAEPARPTPRRRAVPRRAA</sequence>